<evidence type="ECO:0000313" key="5">
    <source>
        <dbReference type="EMBL" id="TBU30308.1"/>
    </source>
</evidence>
<dbReference type="InterPro" id="IPR058525">
    <property type="entry name" value="DUF8212"/>
</dbReference>
<feature type="domain" description="Heterokaryon incompatibility" evidence="3">
    <location>
        <begin position="132"/>
        <end position="195"/>
    </location>
</feature>
<evidence type="ECO:0000259" key="4">
    <source>
        <dbReference type="Pfam" id="PF26640"/>
    </source>
</evidence>
<keyword evidence="2" id="KW-0472">Membrane</keyword>
<dbReference type="AlphaFoldDB" id="A0A4Q9MT38"/>
<accession>A0A4Q9MT38</accession>
<name>A0A4Q9MT38_9APHY</name>
<dbReference type="PANTHER" id="PTHR10622:SF10">
    <property type="entry name" value="HET DOMAIN-CONTAINING PROTEIN"/>
    <property type="match status" value="1"/>
</dbReference>
<proteinExistence type="predicted"/>
<feature type="transmembrane region" description="Helical" evidence="2">
    <location>
        <begin position="56"/>
        <end position="79"/>
    </location>
</feature>
<dbReference type="InterPro" id="IPR010730">
    <property type="entry name" value="HET"/>
</dbReference>
<dbReference type="EMBL" id="ML143406">
    <property type="protein sequence ID" value="TBU30308.1"/>
    <property type="molecule type" value="Genomic_DNA"/>
</dbReference>
<dbReference type="PANTHER" id="PTHR10622">
    <property type="entry name" value="HET DOMAIN-CONTAINING PROTEIN"/>
    <property type="match status" value="1"/>
</dbReference>
<reference evidence="5" key="1">
    <citation type="submission" date="2019-01" db="EMBL/GenBank/DDBJ databases">
        <title>Draft genome sequences of three monokaryotic isolates of the white-rot basidiomycete fungus Dichomitus squalens.</title>
        <authorList>
            <consortium name="DOE Joint Genome Institute"/>
            <person name="Lopez S.C."/>
            <person name="Andreopoulos B."/>
            <person name="Pangilinan J."/>
            <person name="Lipzen A."/>
            <person name="Riley R."/>
            <person name="Ahrendt S."/>
            <person name="Ng V."/>
            <person name="Barry K."/>
            <person name="Daum C."/>
            <person name="Grigoriev I.V."/>
            <person name="Hilden K.S."/>
            <person name="Makela M.R."/>
            <person name="de Vries R.P."/>
        </authorList>
    </citation>
    <scope>NUCLEOTIDE SEQUENCE [LARGE SCALE GENOMIC DNA]</scope>
    <source>
        <strain evidence="5">OM18370.1</strain>
    </source>
</reference>
<keyword evidence="2" id="KW-0812">Transmembrane</keyword>
<dbReference type="Pfam" id="PF26640">
    <property type="entry name" value="DUF8212"/>
    <property type="match status" value="1"/>
</dbReference>
<feature type="compositionally biased region" description="Polar residues" evidence="1">
    <location>
        <begin position="677"/>
        <end position="698"/>
    </location>
</feature>
<feature type="region of interest" description="Disordered" evidence="1">
    <location>
        <begin position="676"/>
        <end position="698"/>
    </location>
</feature>
<keyword evidence="2" id="KW-1133">Transmembrane helix</keyword>
<sequence>MRLLDTDTGLFVWVGDPRTASYAILSHVWDREGEQTYQDLLRLQQSFLPVVGTRPILLWIWVALWWRILFVMSFLLSVVRNVVRRRQLIDSLPLRRIAREETLEYLARWLAGWVAVTHGAAVDIRSRRTYLHGNMISEKVRRACQVAREQGYRYIWIDSCCIDKMNIPECSRAISSMYSWYREAAVCYAFLADVGVKDSFVFEFADFRKSKWFTRGWTLQELIAPQVVLFLSADWRALGSKSTLAAVIEDVTGVERTILRKQKALATVSVARRMSWAAKRQTTVLEDRAYSLLGIFDINIPTLYGEGGRAFIRLQQEILKQHPDQSLFVWGKINLEPLLPLVEDSPSSQGRVQRCWREPEPYVASSLLAHSPDVFGWSKGFIQDIPYDVFLHRIGLPDFTLPVYYESPYGIRVDVPLFKLSDVLPSESLDQQSQIGDWYIILLACEHRGHLLGRVCYARPSQIDVAVLASGQLAITTSSQPELSSPKYGIIALSPEFLERCRSKLQVKTVYMPLPHVYTNLAFVVPPPAPPPGHQMLALASWVYPALASQGYSVLAGTTVEEHHAGTLLLVRGLADSIGIAYKYNPERQTIQVSATMLGTYIDVARGVSRPGPSDWLTWMLYARRIEFQELRFRTRESKDVVVRMNLERMYDHTPPLRLGIDVIEQDTEVRYMRTEASPSATDNEASQDGATPVASSS</sequence>
<evidence type="ECO:0000259" key="3">
    <source>
        <dbReference type="Pfam" id="PF06985"/>
    </source>
</evidence>
<organism evidence="5">
    <name type="scientific">Dichomitus squalens</name>
    <dbReference type="NCBI Taxonomy" id="114155"/>
    <lineage>
        <taxon>Eukaryota</taxon>
        <taxon>Fungi</taxon>
        <taxon>Dikarya</taxon>
        <taxon>Basidiomycota</taxon>
        <taxon>Agaricomycotina</taxon>
        <taxon>Agaricomycetes</taxon>
        <taxon>Polyporales</taxon>
        <taxon>Polyporaceae</taxon>
        <taxon>Dichomitus</taxon>
    </lineage>
</organism>
<dbReference type="OrthoDB" id="2746997at2759"/>
<feature type="domain" description="DUF8212" evidence="4">
    <location>
        <begin position="309"/>
        <end position="515"/>
    </location>
</feature>
<protein>
    <submittedName>
        <fullName evidence="5">Uncharacterized protein</fullName>
    </submittedName>
</protein>
<gene>
    <name evidence="5" type="ORF">BD311DRAFT_754607</name>
</gene>
<dbReference type="Proteomes" id="UP000292957">
    <property type="component" value="Unassembled WGS sequence"/>
</dbReference>
<evidence type="ECO:0000256" key="2">
    <source>
        <dbReference type="SAM" id="Phobius"/>
    </source>
</evidence>
<dbReference type="Pfam" id="PF06985">
    <property type="entry name" value="HET"/>
    <property type="match status" value="1"/>
</dbReference>
<evidence type="ECO:0000256" key="1">
    <source>
        <dbReference type="SAM" id="MobiDB-lite"/>
    </source>
</evidence>